<dbReference type="EMBL" id="JACAZF010000012">
    <property type="protein sequence ID" value="KAF7291947.1"/>
    <property type="molecule type" value="Genomic_DNA"/>
</dbReference>
<gene>
    <name evidence="3" type="ORF">MIND_01220300</name>
</gene>
<comment type="caution">
    <text evidence="3">The sequence shown here is derived from an EMBL/GenBank/DDBJ whole genome shotgun (WGS) entry which is preliminary data.</text>
</comment>
<feature type="domain" description="DUF6535" evidence="2">
    <location>
        <begin position="22"/>
        <end position="195"/>
    </location>
</feature>
<dbReference type="InterPro" id="IPR045338">
    <property type="entry name" value="DUF6535"/>
</dbReference>
<accession>A0A8H6VS39</accession>
<feature type="transmembrane region" description="Helical" evidence="1">
    <location>
        <begin position="113"/>
        <end position="132"/>
    </location>
</feature>
<organism evidence="3 4">
    <name type="scientific">Mycena indigotica</name>
    <dbReference type="NCBI Taxonomy" id="2126181"/>
    <lineage>
        <taxon>Eukaryota</taxon>
        <taxon>Fungi</taxon>
        <taxon>Dikarya</taxon>
        <taxon>Basidiomycota</taxon>
        <taxon>Agaricomycotina</taxon>
        <taxon>Agaricomycetes</taxon>
        <taxon>Agaricomycetidae</taxon>
        <taxon>Agaricales</taxon>
        <taxon>Marasmiineae</taxon>
        <taxon>Mycenaceae</taxon>
        <taxon>Mycena</taxon>
    </lineage>
</organism>
<evidence type="ECO:0000256" key="1">
    <source>
        <dbReference type="SAM" id="Phobius"/>
    </source>
</evidence>
<feature type="transmembrane region" description="Helical" evidence="1">
    <location>
        <begin position="44"/>
        <end position="63"/>
    </location>
</feature>
<sequence length="841" mass="94959">MPRSEDHAFSERAEEAGAAKLWSVYVDEAERYDKSLVASWKSDMEGMLIFAGLFSASLTAFLIESYKTLVPDSGEATVQLLQQILVVSSSNSTFTPPISQPFRPSASSLVCNTLWFISLGLSLTCALVATLLEQWARDFLHRANIRSSPVVRARIYSYLYYGLRQYKMHAVVDTIPSLLHASLLFFFGGLVAFLLPVNKIIAGLVGGILGFVLGIYAFLTVFPLFRLNSPYRTSLSNTIWGICQSCVRWWRRHRHPGNYSNEAPTTIVDNIIKNAVKPSGHRKEWDTAALIWTMRSLSDDTELQTFVEAIPDAMWGPKQQHRRNVELMTTLRDSEQVNLLFRIAELWRSCDNGLLSVDAVERRDTACLKAFWALCSSPTPPPVSKHVFPSVLVHVPSYRNHQLPQSRSLWSSPFFVSMNAMANWSGLLWLRIYLAWCSSQQTGIISLDSMILRRYLFRFFLHPGEIDERYTKLARSTNNRELFDTTSNDLCDAISLRIYLGYLQHTIQLPSLPYRRQETLDTIYPRHIPRDSDAIITDNDLEELEIAINNNSPQFVPNSSRQLSTVMIELCRMWRPQETRRISAGIINYIKHHGSAPDTLLPLHTLKDSEVWKLFSRSGFYQHLWRCFPAAITLGHLKTITDNSGILRMPSPDAVIQALMSCTAPMAVVVLLVVRISLFQAEVHKRLVLRPRSRVIATSPQMPDSARSEPEAAVIIIADFLEKFTVSNEDDALRAVAALQSILDSKYKDWNIDWAVHDSHQTRFVGGLVRLVETQGPAGRFVAQRVLEGKVFDPPDGSGLDRFRWITEAVAQADFRLVQSRLAEAGPAGDESRLVKEGASG</sequence>
<dbReference type="GeneID" id="59351222"/>
<protein>
    <recommendedName>
        <fullName evidence="2">DUF6535 domain-containing protein</fullName>
    </recommendedName>
</protein>
<keyword evidence="4" id="KW-1185">Reference proteome</keyword>
<proteinExistence type="predicted"/>
<dbReference type="AlphaFoldDB" id="A0A8H6VS39"/>
<name>A0A8H6VS39_9AGAR</name>
<keyword evidence="1" id="KW-0812">Transmembrane</keyword>
<dbReference type="Pfam" id="PF20153">
    <property type="entry name" value="DUF6535"/>
    <property type="match status" value="1"/>
</dbReference>
<feature type="transmembrane region" description="Helical" evidence="1">
    <location>
        <begin position="200"/>
        <end position="225"/>
    </location>
</feature>
<evidence type="ECO:0000313" key="4">
    <source>
        <dbReference type="Proteomes" id="UP000636479"/>
    </source>
</evidence>
<feature type="transmembrane region" description="Helical" evidence="1">
    <location>
        <begin position="170"/>
        <end position="194"/>
    </location>
</feature>
<keyword evidence="1" id="KW-0472">Membrane</keyword>
<dbReference type="Proteomes" id="UP000636479">
    <property type="component" value="Unassembled WGS sequence"/>
</dbReference>
<dbReference type="RefSeq" id="XP_037214674.1">
    <property type="nucleotide sequence ID" value="XM_037368706.1"/>
</dbReference>
<dbReference type="OrthoDB" id="3235960at2759"/>
<keyword evidence="1" id="KW-1133">Transmembrane helix</keyword>
<evidence type="ECO:0000259" key="2">
    <source>
        <dbReference type="Pfam" id="PF20153"/>
    </source>
</evidence>
<evidence type="ECO:0000313" key="3">
    <source>
        <dbReference type="EMBL" id="KAF7291947.1"/>
    </source>
</evidence>
<reference evidence="3" key="1">
    <citation type="submission" date="2020-05" db="EMBL/GenBank/DDBJ databases">
        <title>Mycena genomes resolve the evolution of fungal bioluminescence.</title>
        <authorList>
            <person name="Tsai I.J."/>
        </authorList>
    </citation>
    <scope>NUCLEOTIDE SEQUENCE</scope>
    <source>
        <strain evidence="3">171206Taipei</strain>
    </source>
</reference>